<evidence type="ECO:0000256" key="3">
    <source>
        <dbReference type="ARBA" id="ARBA00022801"/>
    </source>
</evidence>
<dbReference type="InterPro" id="IPR014016">
    <property type="entry name" value="UvrD-like_ATP-bd"/>
</dbReference>
<evidence type="ECO:0000256" key="4">
    <source>
        <dbReference type="ARBA" id="ARBA00022806"/>
    </source>
</evidence>
<dbReference type="Gene3D" id="3.40.50.300">
    <property type="entry name" value="P-loop containing nucleotide triphosphate hydrolases"/>
    <property type="match status" value="2"/>
</dbReference>
<dbReference type="PROSITE" id="PS51217">
    <property type="entry name" value="UVRD_HELICASE_CTER"/>
    <property type="match status" value="1"/>
</dbReference>
<dbReference type="GO" id="GO:0043138">
    <property type="term" value="F:3'-5' DNA helicase activity"/>
    <property type="evidence" value="ECO:0007669"/>
    <property type="project" value="UniProtKB-EC"/>
</dbReference>
<dbReference type="PANTHER" id="PTHR11070:SF2">
    <property type="entry name" value="ATP-DEPENDENT DNA HELICASE SRS2"/>
    <property type="match status" value="1"/>
</dbReference>
<dbReference type="InterPro" id="IPR027417">
    <property type="entry name" value="P-loop_NTPase"/>
</dbReference>
<dbReference type="Gene3D" id="1.10.10.160">
    <property type="match status" value="1"/>
</dbReference>
<dbReference type="InterPro" id="IPR014017">
    <property type="entry name" value="DNA_helicase_UvrD-like_C"/>
</dbReference>
<feature type="binding site" evidence="12">
    <location>
        <begin position="40"/>
        <end position="47"/>
    </location>
    <ligand>
        <name>ATP</name>
        <dbReference type="ChEBI" id="CHEBI:30616"/>
    </ligand>
</feature>
<keyword evidence="6" id="KW-0238">DNA-binding</keyword>
<comment type="catalytic activity">
    <reaction evidence="11">
        <text>ATP + H2O = ADP + phosphate + H(+)</text>
        <dbReference type="Rhea" id="RHEA:13065"/>
        <dbReference type="ChEBI" id="CHEBI:15377"/>
        <dbReference type="ChEBI" id="CHEBI:15378"/>
        <dbReference type="ChEBI" id="CHEBI:30616"/>
        <dbReference type="ChEBI" id="CHEBI:43474"/>
        <dbReference type="ChEBI" id="CHEBI:456216"/>
        <dbReference type="EC" id="5.6.2.4"/>
    </reaction>
</comment>
<reference evidence="15" key="2">
    <citation type="journal article" date="2021" name="PeerJ">
        <title>Extensive microbial diversity within the chicken gut microbiome revealed by metagenomics and culture.</title>
        <authorList>
            <person name="Gilroy R."/>
            <person name="Ravi A."/>
            <person name="Getino M."/>
            <person name="Pursley I."/>
            <person name="Horton D.L."/>
            <person name="Alikhan N.F."/>
            <person name="Baker D."/>
            <person name="Gharbi K."/>
            <person name="Hall N."/>
            <person name="Watson M."/>
            <person name="Adriaenssens E.M."/>
            <person name="Foster-Nyarko E."/>
            <person name="Jarju S."/>
            <person name="Secka A."/>
            <person name="Antonio M."/>
            <person name="Oren A."/>
            <person name="Chaudhuri R.R."/>
            <person name="La Ragione R."/>
            <person name="Hildebrand F."/>
            <person name="Pallen M.J."/>
        </authorList>
    </citation>
    <scope>NUCLEOTIDE SEQUENCE</scope>
    <source>
        <strain evidence="15">B3-4054</strain>
    </source>
</reference>
<dbReference type="EMBL" id="JADIMS010000011">
    <property type="protein sequence ID" value="MBO8449620.1"/>
    <property type="molecule type" value="Genomic_DNA"/>
</dbReference>
<dbReference type="GO" id="GO:0003677">
    <property type="term" value="F:DNA binding"/>
    <property type="evidence" value="ECO:0007669"/>
    <property type="project" value="UniProtKB-KW"/>
</dbReference>
<sequence>MSPDGGADSGLPETDRLLAPLNAEQRQAVVHEGSPLLILAGAGSGKTRVITTKIAWLILRKGLPPENILAVTFTNKAAREMAERASGLTPLAGRAMMKTFHSFGAWFLRRYAAEAGLPPDFSIYDDDDAASLLRQAEPGLSAGQIAPVMRKIDRVKNYGLDAERAAGEFGPDFAAIYRKYTRRLRDTGNADFGDLITLPLRVLRENPLIRAEMHRRFPVILVDEYQDSNVAQADLLQALAGSGTYLCVVGDDDQSIYRFRGAEVSNILSFAEVFPGTQIIRLEQNYRSTPEILRAASAVVAHNTGRLGKTLRPARAPGKKPVLAFLSDHKAEAEFCASLILRAREEGRPFRDWALLYRTNAQSLSFETEFLRQKIPYRVVGSLKFYEREEIKDSLALLALVLNGRDEVAFRRIAKRHMPGAGENSLNKIRDEFVRLHSAGSRDGGAEADLLDAAEHALPSLPTKKARESVLHIVTVLRDARAGLAAAAVSPETENGADNADAPAAERLSAFVDGILQAGGIRGYYHDQDEDGSFSRGVNLDELENAAGLYPFSRQGLVEFLEHIRLDRESMDGRQEEAGADRVTLITLHNTKGLEFPRVILTGLENGLFPREDKTGEDLEEERRLMYVGCTRAMDRLYFTSCAYRMLHGQVFASQPSVFLYELPRQDLKILGSPPEYFRTPEAVPQLGPQAGGKKAALADKWKKGLMVFHDDYGYGMIIRAGFSGNGPEEPEYVITVRFESGGEKKFMPEYQAHSLLIVKDGH</sequence>
<keyword evidence="4 12" id="KW-0347">Helicase</keyword>
<protein>
    <recommendedName>
        <fullName evidence="9">DNA 3'-5' helicase</fullName>
        <ecNumber evidence="9">5.6.2.4</ecNumber>
    </recommendedName>
    <alternativeName>
        <fullName evidence="10">DNA 3'-5' helicase II</fullName>
    </alternativeName>
</protein>
<gene>
    <name evidence="15" type="ORF">IAA96_00770</name>
</gene>
<dbReference type="GO" id="GO:0005829">
    <property type="term" value="C:cytosol"/>
    <property type="evidence" value="ECO:0007669"/>
    <property type="project" value="TreeGrafter"/>
</dbReference>
<keyword evidence="7" id="KW-0413">Isomerase</keyword>
<comment type="similarity">
    <text evidence="1">Belongs to the helicase family. UvrD subfamily.</text>
</comment>
<evidence type="ECO:0000313" key="15">
    <source>
        <dbReference type="EMBL" id="MBO8449620.1"/>
    </source>
</evidence>
<evidence type="ECO:0000256" key="1">
    <source>
        <dbReference type="ARBA" id="ARBA00009922"/>
    </source>
</evidence>
<dbReference type="GO" id="GO:0005524">
    <property type="term" value="F:ATP binding"/>
    <property type="evidence" value="ECO:0007669"/>
    <property type="project" value="UniProtKB-UniRule"/>
</dbReference>
<evidence type="ECO:0000256" key="9">
    <source>
        <dbReference type="ARBA" id="ARBA00034808"/>
    </source>
</evidence>
<dbReference type="Pfam" id="PF00580">
    <property type="entry name" value="UvrD-helicase"/>
    <property type="match status" value="1"/>
</dbReference>
<feature type="domain" description="UvrD-like helicase C-terminal" evidence="14">
    <location>
        <begin position="290"/>
        <end position="593"/>
    </location>
</feature>
<evidence type="ECO:0000256" key="5">
    <source>
        <dbReference type="ARBA" id="ARBA00022840"/>
    </source>
</evidence>
<evidence type="ECO:0000256" key="11">
    <source>
        <dbReference type="ARBA" id="ARBA00048988"/>
    </source>
</evidence>
<dbReference type="Gene3D" id="1.10.486.10">
    <property type="entry name" value="PCRA, domain 4"/>
    <property type="match status" value="1"/>
</dbReference>
<dbReference type="PROSITE" id="PS51198">
    <property type="entry name" value="UVRD_HELICASE_ATP_BIND"/>
    <property type="match status" value="1"/>
</dbReference>
<dbReference type="InterPro" id="IPR013986">
    <property type="entry name" value="DExx_box_DNA_helicase_dom_sf"/>
</dbReference>
<dbReference type="GO" id="GO:0033202">
    <property type="term" value="C:DNA helicase complex"/>
    <property type="evidence" value="ECO:0007669"/>
    <property type="project" value="TreeGrafter"/>
</dbReference>
<evidence type="ECO:0000256" key="12">
    <source>
        <dbReference type="PROSITE-ProRule" id="PRU00560"/>
    </source>
</evidence>
<evidence type="ECO:0000256" key="7">
    <source>
        <dbReference type="ARBA" id="ARBA00023235"/>
    </source>
</evidence>
<keyword evidence="2 12" id="KW-0547">Nucleotide-binding</keyword>
<evidence type="ECO:0000259" key="14">
    <source>
        <dbReference type="PROSITE" id="PS51217"/>
    </source>
</evidence>
<evidence type="ECO:0000256" key="10">
    <source>
        <dbReference type="ARBA" id="ARBA00034923"/>
    </source>
</evidence>
<keyword evidence="5 12" id="KW-0067">ATP-binding</keyword>
<proteinExistence type="inferred from homology"/>
<dbReference type="CDD" id="cd17932">
    <property type="entry name" value="DEXQc_UvrD"/>
    <property type="match status" value="1"/>
</dbReference>
<comment type="caution">
    <text evidence="15">The sequence shown here is derived from an EMBL/GenBank/DDBJ whole genome shotgun (WGS) entry which is preliminary data.</text>
</comment>
<keyword evidence="3 12" id="KW-0378">Hydrolase</keyword>
<name>A0A9D9EME2_9SPIR</name>
<evidence type="ECO:0000256" key="2">
    <source>
        <dbReference type="ARBA" id="ARBA00022741"/>
    </source>
</evidence>
<feature type="domain" description="UvrD-like helicase ATP-binding" evidence="13">
    <location>
        <begin position="19"/>
        <end position="289"/>
    </location>
</feature>
<dbReference type="PANTHER" id="PTHR11070">
    <property type="entry name" value="UVRD / RECB / PCRA DNA HELICASE FAMILY MEMBER"/>
    <property type="match status" value="1"/>
</dbReference>
<evidence type="ECO:0000256" key="6">
    <source>
        <dbReference type="ARBA" id="ARBA00023125"/>
    </source>
</evidence>
<dbReference type="Pfam" id="PF13361">
    <property type="entry name" value="UvrD_C"/>
    <property type="match status" value="2"/>
</dbReference>
<dbReference type="GO" id="GO:0000725">
    <property type="term" value="P:recombinational repair"/>
    <property type="evidence" value="ECO:0007669"/>
    <property type="project" value="TreeGrafter"/>
</dbReference>
<evidence type="ECO:0000259" key="13">
    <source>
        <dbReference type="PROSITE" id="PS51198"/>
    </source>
</evidence>
<accession>A0A9D9EME2</accession>
<dbReference type="GO" id="GO:0016787">
    <property type="term" value="F:hydrolase activity"/>
    <property type="evidence" value="ECO:0007669"/>
    <property type="project" value="UniProtKB-UniRule"/>
</dbReference>
<organism evidence="15 16">
    <name type="scientific">Candidatus Avitreponema avistercoris</name>
    <dbReference type="NCBI Taxonomy" id="2840705"/>
    <lineage>
        <taxon>Bacteria</taxon>
        <taxon>Pseudomonadati</taxon>
        <taxon>Spirochaetota</taxon>
        <taxon>Spirochaetia</taxon>
        <taxon>Spirochaetales</taxon>
        <taxon>Candidatus Avitreponema</taxon>
    </lineage>
</organism>
<evidence type="ECO:0000313" key="16">
    <source>
        <dbReference type="Proteomes" id="UP000823616"/>
    </source>
</evidence>
<comment type="catalytic activity">
    <reaction evidence="8">
        <text>Couples ATP hydrolysis with the unwinding of duplex DNA by translocating in the 3'-5' direction.</text>
        <dbReference type="EC" id="5.6.2.4"/>
    </reaction>
</comment>
<dbReference type="SUPFAM" id="SSF52540">
    <property type="entry name" value="P-loop containing nucleoside triphosphate hydrolases"/>
    <property type="match status" value="1"/>
</dbReference>
<dbReference type="EC" id="5.6.2.4" evidence="9"/>
<reference evidence="15" key="1">
    <citation type="submission" date="2020-10" db="EMBL/GenBank/DDBJ databases">
        <authorList>
            <person name="Gilroy R."/>
        </authorList>
    </citation>
    <scope>NUCLEOTIDE SEQUENCE</scope>
    <source>
        <strain evidence="15">B3-4054</strain>
    </source>
</reference>
<dbReference type="Proteomes" id="UP000823616">
    <property type="component" value="Unassembled WGS sequence"/>
</dbReference>
<dbReference type="InterPro" id="IPR000212">
    <property type="entry name" value="DNA_helicase_UvrD/REP"/>
</dbReference>
<dbReference type="AlphaFoldDB" id="A0A9D9EME2"/>
<evidence type="ECO:0000256" key="8">
    <source>
        <dbReference type="ARBA" id="ARBA00034617"/>
    </source>
</evidence>